<comment type="caution">
    <text evidence="1">The sequence shown here is derived from an EMBL/GenBank/DDBJ whole genome shotgun (WGS) entry which is preliminary data.</text>
</comment>
<proteinExistence type="predicted"/>
<evidence type="ECO:0000313" key="1">
    <source>
        <dbReference type="EMBL" id="PKC69800.1"/>
    </source>
</evidence>
<dbReference type="AlphaFoldDB" id="A0A2N0S2M0"/>
<evidence type="ECO:0000313" key="2">
    <source>
        <dbReference type="Proteomes" id="UP000232688"/>
    </source>
</evidence>
<accession>A0A2N0S2M0</accession>
<dbReference type="EMBL" id="LLXH01000258">
    <property type="protein sequence ID" value="PKC69800.1"/>
    <property type="molecule type" value="Genomic_DNA"/>
</dbReference>
<organism evidence="1 2">
    <name type="scientific">Rhizophagus irregularis</name>
    <dbReference type="NCBI Taxonomy" id="588596"/>
    <lineage>
        <taxon>Eukaryota</taxon>
        <taxon>Fungi</taxon>
        <taxon>Fungi incertae sedis</taxon>
        <taxon>Mucoromycota</taxon>
        <taxon>Glomeromycotina</taxon>
        <taxon>Glomeromycetes</taxon>
        <taxon>Glomerales</taxon>
        <taxon>Glomeraceae</taxon>
        <taxon>Rhizophagus</taxon>
    </lineage>
</organism>
<reference evidence="1 2" key="2">
    <citation type="submission" date="2017-10" db="EMBL/GenBank/DDBJ databases">
        <title>Genome analyses suggest a sexual origin of heterokaryosis in a supposedly ancient asexual fungus.</title>
        <authorList>
            <person name="Corradi N."/>
            <person name="Sedzielewska K."/>
            <person name="Noel J."/>
            <person name="Charron P."/>
            <person name="Farinelli L."/>
            <person name="Marton T."/>
            <person name="Kruger M."/>
            <person name="Pelin A."/>
            <person name="Brachmann A."/>
            <person name="Corradi N."/>
        </authorList>
    </citation>
    <scope>NUCLEOTIDE SEQUENCE [LARGE SCALE GENOMIC DNA]</scope>
    <source>
        <strain evidence="1 2">A1</strain>
    </source>
</reference>
<sequence length="80" mass="9362">MDAPEEILLRILKLEDHNNKLFVDTVSLSLLIIYIIKDNEKLLVEDEDDNSLSEDNNDENIENNLEIIESNIDNLFEILY</sequence>
<protein>
    <submittedName>
        <fullName evidence="1">Uncharacterized protein</fullName>
    </submittedName>
</protein>
<reference evidence="1 2" key="1">
    <citation type="submission" date="2017-10" db="EMBL/GenBank/DDBJ databases">
        <title>Extensive intraspecific genome diversity in a model arbuscular mycorrhizal fungus.</title>
        <authorList>
            <person name="Chen E.C.H."/>
            <person name="Morin E."/>
            <person name="Baudet D."/>
            <person name="Noel J."/>
            <person name="Ndikumana S."/>
            <person name="Charron P."/>
            <person name="St-Onge C."/>
            <person name="Giorgi J."/>
            <person name="Grigoriev I.V."/>
            <person name="Roux C."/>
            <person name="Martin F.M."/>
            <person name="Corradi N."/>
        </authorList>
    </citation>
    <scope>NUCLEOTIDE SEQUENCE [LARGE SCALE GENOMIC DNA]</scope>
    <source>
        <strain evidence="1 2">A1</strain>
    </source>
</reference>
<dbReference type="Proteomes" id="UP000232688">
    <property type="component" value="Unassembled WGS sequence"/>
</dbReference>
<dbReference type="VEuPathDB" id="FungiDB:RhiirA1_533186"/>
<name>A0A2N0S2M0_9GLOM</name>
<gene>
    <name evidence="1" type="ORF">RhiirA1_533186</name>
</gene>